<evidence type="ECO:0000313" key="3">
    <source>
        <dbReference type="Proteomes" id="UP000481583"/>
    </source>
</evidence>
<keyword evidence="3" id="KW-1185">Reference proteome</keyword>
<evidence type="ECO:0000313" key="2">
    <source>
        <dbReference type="EMBL" id="NGN64394.1"/>
    </source>
</evidence>
<evidence type="ECO:0000259" key="1">
    <source>
        <dbReference type="Pfam" id="PF08818"/>
    </source>
</evidence>
<dbReference type="EMBL" id="JAAKZV010000033">
    <property type="protein sequence ID" value="NGN64394.1"/>
    <property type="molecule type" value="Genomic_DNA"/>
</dbReference>
<proteinExistence type="predicted"/>
<protein>
    <submittedName>
        <fullName evidence="2">DUF1801 domain-containing protein</fullName>
    </submittedName>
</protein>
<reference evidence="2 3" key="1">
    <citation type="submission" date="2020-02" db="EMBL/GenBank/DDBJ databases">
        <title>Whole-genome analyses of novel actinobacteria.</title>
        <authorList>
            <person name="Sahin N."/>
        </authorList>
    </citation>
    <scope>NUCLEOTIDE SEQUENCE [LARGE SCALE GENOMIC DNA]</scope>
    <source>
        <strain evidence="2 3">A7024</strain>
    </source>
</reference>
<gene>
    <name evidence="2" type="ORF">G5C51_10835</name>
</gene>
<feature type="domain" description="YdhG-like" evidence="1">
    <location>
        <begin position="22"/>
        <end position="113"/>
    </location>
</feature>
<dbReference type="Proteomes" id="UP000481583">
    <property type="component" value="Unassembled WGS sequence"/>
</dbReference>
<sequence length="121" mass="12640">MREDVAEIFAARDPAIAALGRSTYERLLALFPEAVVTVDGNDIGFGTDAGYRGLVFTLSPAKAHVTLGIAGGASLPDPAGLLQGTGKVHRHVKLHATADLERPELTELLRAALASKGATRP</sequence>
<dbReference type="InterPro" id="IPR014922">
    <property type="entry name" value="YdhG-like"/>
</dbReference>
<name>A0A6G4TWY4_9ACTN</name>
<organism evidence="2 3">
    <name type="scientific">Streptomyces coryli</name>
    <dbReference type="NCBI Taxonomy" id="1128680"/>
    <lineage>
        <taxon>Bacteria</taxon>
        <taxon>Bacillati</taxon>
        <taxon>Actinomycetota</taxon>
        <taxon>Actinomycetes</taxon>
        <taxon>Kitasatosporales</taxon>
        <taxon>Streptomycetaceae</taxon>
        <taxon>Streptomyces</taxon>
    </lineage>
</organism>
<dbReference type="SUPFAM" id="SSF159888">
    <property type="entry name" value="YdhG-like"/>
    <property type="match status" value="1"/>
</dbReference>
<dbReference type="AlphaFoldDB" id="A0A6G4TWY4"/>
<dbReference type="RefSeq" id="WP_165235624.1">
    <property type="nucleotide sequence ID" value="NZ_JAAKZV010000033.1"/>
</dbReference>
<accession>A0A6G4TWY4</accession>
<dbReference type="Pfam" id="PF08818">
    <property type="entry name" value="DUF1801"/>
    <property type="match status" value="1"/>
</dbReference>
<comment type="caution">
    <text evidence="2">The sequence shown here is derived from an EMBL/GenBank/DDBJ whole genome shotgun (WGS) entry which is preliminary data.</text>
</comment>